<organism evidence="1 2">
    <name type="scientific">Aspergillus cavernicola</name>
    <dbReference type="NCBI Taxonomy" id="176166"/>
    <lineage>
        <taxon>Eukaryota</taxon>
        <taxon>Fungi</taxon>
        <taxon>Dikarya</taxon>
        <taxon>Ascomycota</taxon>
        <taxon>Pezizomycotina</taxon>
        <taxon>Eurotiomycetes</taxon>
        <taxon>Eurotiomycetidae</taxon>
        <taxon>Eurotiales</taxon>
        <taxon>Aspergillaceae</taxon>
        <taxon>Aspergillus</taxon>
        <taxon>Aspergillus subgen. Nidulantes</taxon>
    </lineage>
</organism>
<name>A0ABR4H6X7_9EURO</name>
<reference evidence="1 2" key="1">
    <citation type="submission" date="2024-07" db="EMBL/GenBank/DDBJ databases">
        <title>Section-level genome sequencing and comparative genomics of Aspergillus sections Usti and Cavernicolus.</title>
        <authorList>
            <consortium name="Lawrence Berkeley National Laboratory"/>
            <person name="Nybo J.L."/>
            <person name="Vesth T.C."/>
            <person name="Theobald S."/>
            <person name="Frisvad J.C."/>
            <person name="Larsen T.O."/>
            <person name="Kjaerboelling I."/>
            <person name="Rothschild-Mancinelli K."/>
            <person name="Lyhne E.K."/>
            <person name="Kogle M.E."/>
            <person name="Barry K."/>
            <person name="Clum A."/>
            <person name="Na H."/>
            <person name="Ledsgaard L."/>
            <person name="Lin J."/>
            <person name="Lipzen A."/>
            <person name="Kuo A."/>
            <person name="Riley R."/>
            <person name="Mondo S."/>
            <person name="LaButti K."/>
            <person name="Haridas S."/>
            <person name="Pangalinan J."/>
            <person name="Salamov A.A."/>
            <person name="Simmons B.A."/>
            <person name="Magnuson J.K."/>
            <person name="Chen J."/>
            <person name="Drula E."/>
            <person name="Henrissat B."/>
            <person name="Wiebenga A."/>
            <person name="Lubbers R.J."/>
            <person name="Gomes A.C."/>
            <person name="Makela M.R."/>
            <person name="Stajich J."/>
            <person name="Grigoriev I.V."/>
            <person name="Mortensen U.H."/>
            <person name="De vries R.P."/>
            <person name="Baker S.E."/>
            <person name="Andersen M.R."/>
        </authorList>
    </citation>
    <scope>NUCLEOTIDE SEQUENCE [LARGE SCALE GENOMIC DNA]</scope>
    <source>
        <strain evidence="1 2">CBS 600.67</strain>
    </source>
</reference>
<sequence length="1048" mass="114831">MTDSLKDDVSYWESQHPARCMTTECGKHCNPGFVEVGTFKCPDGDDKGDVHICCPLSSAPDPSTCKWRGGEGIGTLCNGQCHGGEVAIASATDAGNGHCSDGHQFYCCPVPEVAAGGGINCGWKDKCSDDQEILTFAGTFLSTVSDVLDFTGLVGQALGDVLDGIDGNNMRQYCCSKEEMENWKDCYWAGRGGRPIHSCDDNHCAPGIDVELTLSPYGEGENCFPTARQRAFCCVPDSGESVFLPVPLEYLFPNPPIDDSDDPDFNLQIDDTWGTGETLSDEEDEPDDAAFGFVVITAPDEVHVSLDKRDGSPWELMDCPDTDSEDAHTIRMICTDPSSGSKCNHINRGHGVPGTILQMPNRCGPGRYAVAKSFAVSQNQSIPGHLYKRDLGGASVYDLTFDYNFQRVPRDFGDAQMRVDFSNQPGYWDSVVDRPADEDERHARRMKRDETGYHVNRKRWMEDEWRDAYNLGGLEREHIDKRWFGEDALNWLANLIFVGQAEVTKELNHHVNEKVELVLIDQQFGPCPVGPAQAQANIKSTITAELNVETSFGLTIITTLHDGMDLSKSYLYFKNSGKVEARFELDAVAYLTYSSGDIKLIGLDDFPGATFRVPGVVTVGPNLAVYASADASLVVAGHLEAAVTLASWEIQQTYPERDEHPPQALDKPDRTAETVGKPMFDASVTANGEITIHLKPTVTFGIVFDDRWKVDRCSVDLVLDGYVVGHAEAHWSLNGDNSCPFSYGIDAGSTIYAQVSAPDLFGWGGEHRVTLAQSPRKQITPSTCPGDSKDLRRWLIDEPVNSLSVRPSSDMAISPIVHMHDKRDTLTLGPLITIPDTFLQCPREGNSGGNNCVMCSMFGRDENGDKTDSALAKRQDDLDGGSCPIFEKGDDAICSDLSLLERAANPNGDKTMGLSFINGGKDFKYLKYPRCNAKNNGPTTVAKWYLPEFMLSSSTNINDKRRCSAKTVKQNTIKSAAGVYEVNGLSGLPARSFRSEHVFEVHLLINFLVWVCGGKKETKYSRLKVKLPFPTGGTRADATWCAAVFGGM</sequence>
<accession>A0ABR4H6X7</accession>
<gene>
    <name evidence="1" type="ORF">BDW59DRAFT_179287</name>
</gene>
<proteinExistence type="predicted"/>
<comment type="caution">
    <text evidence="1">The sequence shown here is derived from an EMBL/GenBank/DDBJ whole genome shotgun (WGS) entry which is preliminary data.</text>
</comment>
<protein>
    <submittedName>
        <fullName evidence="1">Uncharacterized protein</fullName>
    </submittedName>
</protein>
<dbReference type="EMBL" id="JBFXLS010000273">
    <property type="protein sequence ID" value="KAL2811216.1"/>
    <property type="molecule type" value="Genomic_DNA"/>
</dbReference>
<evidence type="ECO:0000313" key="1">
    <source>
        <dbReference type="EMBL" id="KAL2811216.1"/>
    </source>
</evidence>
<keyword evidence="2" id="KW-1185">Reference proteome</keyword>
<dbReference type="Proteomes" id="UP001610335">
    <property type="component" value="Unassembled WGS sequence"/>
</dbReference>
<evidence type="ECO:0000313" key="2">
    <source>
        <dbReference type="Proteomes" id="UP001610335"/>
    </source>
</evidence>